<evidence type="ECO:0000313" key="3">
    <source>
        <dbReference type="EMBL" id="CAF1489271.1"/>
    </source>
</evidence>
<dbReference type="EMBL" id="CAJOAX010017721">
    <property type="protein sequence ID" value="CAF4175509.1"/>
    <property type="molecule type" value="Genomic_DNA"/>
</dbReference>
<dbReference type="EMBL" id="CAJNOO010009106">
    <property type="protein sequence ID" value="CAF1489271.1"/>
    <property type="molecule type" value="Genomic_DNA"/>
</dbReference>
<keyword evidence="2" id="KW-0677">Repeat</keyword>
<reference evidence="4" key="1">
    <citation type="submission" date="2021-02" db="EMBL/GenBank/DDBJ databases">
        <authorList>
            <person name="Nowell W R."/>
        </authorList>
    </citation>
    <scope>NUCLEOTIDE SEQUENCE</scope>
</reference>
<dbReference type="Proteomes" id="UP000663882">
    <property type="component" value="Unassembled WGS sequence"/>
</dbReference>
<dbReference type="OrthoDB" id="694479at2759"/>
<dbReference type="Pfam" id="PF13855">
    <property type="entry name" value="LRR_8"/>
    <property type="match status" value="1"/>
</dbReference>
<evidence type="ECO:0000313" key="5">
    <source>
        <dbReference type="Proteomes" id="UP000663823"/>
    </source>
</evidence>
<dbReference type="Proteomes" id="UP000663823">
    <property type="component" value="Unassembled WGS sequence"/>
</dbReference>
<dbReference type="InterPro" id="IPR003591">
    <property type="entry name" value="Leu-rich_rpt_typical-subtyp"/>
</dbReference>
<evidence type="ECO:0000256" key="1">
    <source>
        <dbReference type="ARBA" id="ARBA00022614"/>
    </source>
</evidence>
<dbReference type="Gene3D" id="3.80.10.10">
    <property type="entry name" value="Ribonuclease Inhibitor"/>
    <property type="match status" value="2"/>
</dbReference>
<feature type="non-terminal residue" evidence="4">
    <location>
        <position position="1"/>
    </location>
</feature>
<comment type="caution">
    <text evidence="4">The sequence shown here is derived from an EMBL/GenBank/DDBJ whole genome shotgun (WGS) entry which is preliminary data.</text>
</comment>
<dbReference type="PROSITE" id="PS51450">
    <property type="entry name" value="LRR"/>
    <property type="match status" value="1"/>
</dbReference>
<dbReference type="SMART" id="SM00369">
    <property type="entry name" value="LRR_TYP"/>
    <property type="match status" value="5"/>
</dbReference>
<dbReference type="InterPro" id="IPR032675">
    <property type="entry name" value="LRR_dom_sf"/>
</dbReference>
<evidence type="ECO:0000313" key="4">
    <source>
        <dbReference type="EMBL" id="CAF4175509.1"/>
    </source>
</evidence>
<sequence>VSKCENPVDLSASLFDSLLSSNISINSNIYKDKIINLDGFDIKSIEWNTFMNLNKPVRTIILSSNCLSYLPNKIFEEFSKNLINLNLQKNEFNSLNNNYFLRYLEELRLLDLSKNKINEIFKEDFNGLKRLNTLILRENKISKLSSNLFINCRKVRTLDLSDNNISIIDSNTFNLLNKLKILLLNNNPLREYLLTNYLLKPLINLEYIDLENTQLKNLLPFLFISNKKLKSIKLRRNFFQNQIYSNSNSNSTLTKTFCGTNSLIEIDLVNTNINSLDICSYHQIPTLRRLYLMNNPLDCTCDLFYLKYGDIYRLLFVDSNDNYQTNINIDIYLNRWISRPELRRHLENSFLRGDIHRLPIDLSLFARCQTPIEWNGYELYNITGIYNQCKYRWFHIEQQCANYCLINNHIELYHTNIKSISSTFIQYKLFFIGLIIFIYL</sequence>
<proteinExistence type="predicted"/>
<dbReference type="AlphaFoldDB" id="A0A819ZPE6"/>
<accession>A0A819ZPE6</accession>
<gene>
    <name evidence="4" type="ORF">OTI717_LOCUS37419</name>
    <name evidence="3" type="ORF">RFH988_LOCUS38332</name>
</gene>
<dbReference type="InterPro" id="IPR050333">
    <property type="entry name" value="SLRP"/>
</dbReference>
<dbReference type="InterPro" id="IPR001611">
    <property type="entry name" value="Leu-rich_rpt"/>
</dbReference>
<organism evidence="4 5">
    <name type="scientific">Rotaria sordida</name>
    <dbReference type="NCBI Taxonomy" id="392033"/>
    <lineage>
        <taxon>Eukaryota</taxon>
        <taxon>Metazoa</taxon>
        <taxon>Spiralia</taxon>
        <taxon>Gnathifera</taxon>
        <taxon>Rotifera</taxon>
        <taxon>Eurotatoria</taxon>
        <taxon>Bdelloidea</taxon>
        <taxon>Philodinida</taxon>
        <taxon>Philodinidae</taxon>
        <taxon>Rotaria</taxon>
    </lineage>
</organism>
<protein>
    <submittedName>
        <fullName evidence="4">Uncharacterized protein</fullName>
    </submittedName>
</protein>
<dbReference type="SUPFAM" id="SSF52058">
    <property type="entry name" value="L domain-like"/>
    <property type="match status" value="1"/>
</dbReference>
<dbReference type="PANTHER" id="PTHR45712:SF22">
    <property type="entry name" value="INSULIN-LIKE GROWTH FACTOR-BINDING PROTEIN COMPLEX ACID LABILE SUBUNIT"/>
    <property type="match status" value="1"/>
</dbReference>
<dbReference type="PANTHER" id="PTHR45712">
    <property type="entry name" value="AGAP008170-PA"/>
    <property type="match status" value="1"/>
</dbReference>
<evidence type="ECO:0000256" key="2">
    <source>
        <dbReference type="ARBA" id="ARBA00022737"/>
    </source>
</evidence>
<keyword evidence="1" id="KW-0433">Leucine-rich repeat</keyword>
<name>A0A819ZPE6_9BILA</name>